<dbReference type="SUPFAM" id="SSF52540">
    <property type="entry name" value="P-loop containing nucleoside triphosphate hydrolases"/>
    <property type="match status" value="1"/>
</dbReference>
<protein>
    <submittedName>
        <fullName evidence="5">Uncharacterized protein</fullName>
    </submittedName>
</protein>
<keyword evidence="2" id="KW-0547">Nucleotide-binding</keyword>
<dbReference type="SMART" id="SM00176">
    <property type="entry name" value="RAN"/>
    <property type="match status" value="1"/>
</dbReference>
<dbReference type="SMART" id="SM00173">
    <property type="entry name" value="RAS"/>
    <property type="match status" value="1"/>
</dbReference>
<evidence type="ECO:0000313" key="5">
    <source>
        <dbReference type="EMBL" id="AYV75191.1"/>
    </source>
</evidence>
<dbReference type="GO" id="GO:0020002">
    <property type="term" value="C:host cell plasma membrane"/>
    <property type="evidence" value="ECO:0007669"/>
    <property type="project" value="UniProtKB-SubCell"/>
</dbReference>
<dbReference type="PRINTS" id="PR00449">
    <property type="entry name" value="RASTRNSFRMNG"/>
</dbReference>
<dbReference type="GO" id="GO:0005525">
    <property type="term" value="F:GTP binding"/>
    <property type="evidence" value="ECO:0007669"/>
    <property type="project" value="UniProtKB-KW"/>
</dbReference>
<dbReference type="CDD" id="cd00154">
    <property type="entry name" value="Rab"/>
    <property type="match status" value="1"/>
</dbReference>
<dbReference type="InterPro" id="IPR050305">
    <property type="entry name" value="Small_GTPase_Rab"/>
</dbReference>
<dbReference type="InterPro" id="IPR027417">
    <property type="entry name" value="P-loop_NTPase"/>
</dbReference>
<dbReference type="PROSITE" id="PS51419">
    <property type="entry name" value="RAB"/>
    <property type="match status" value="1"/>
</dbReference>
<name>A0A3G4ZMC5_9VIRU</name>
<evidence type="ECO:0000256" key="2">
    <source>
        <dbReference type="ARBA" id="ARBA00022741"/>
    </source>
</evidence>
<reference evidence="5" key="1">
    <citation type="submission" date="2018-10" db="EMBL/GenBank/DDBJ databases">
        <title>Hidden diversity of soil giant viruses.</title>
        <authorList>
            <person name="Schulz F."/>
            <person name="Alteio L."/>
            <person name="Goudeau D."/>
            <person name="Ryan E.M."/>
            <person name="Malmstrom R.R."/>
            <person name="Blanchard J."/>
            <person name="Woyke T."/>
        </authorList>
    </citation>
    <scope>NUCLEOTIDE SEQUENCE</scope>
    <source>
        <strain evidence="5">TEV1</strain>
    </source>
</reference>
<dbReference type="InterPro" id="IPR001806">
    <property type="entry name" value="Small_GTPase"/>
</dbReference>
<dbReference type="Gene3D" id="3.40.50.300">
    <property type="entry name" value="P-loop containing nucleotide triphosphate hydrolases"/>
    <property type="match status" value="1"/>
</dbReference>
<dbReference type="NCBIfam" id="TIGR00231">
    <property type="entry name" value="small_GTP"/>
    <property type="match status" value="1"/>
</dbReference>
<dbReference type="PANTHER" id="PTHR47980">
    <property type="entry name" value="LD44762P"/>
    <property type="match status" value="1"/>
</dbReference>
<dbReference type="EMBL" id="MK071979">
    <property type="protein sequence ID" value="AYV75191.1"/>
    <property type="molecule type" value="Genomic_DNA"/>
</dbReference>
<accession>A0A3G4ZMC5</accession>
<comment type="subcellular location">
    <subcellularLocation>
        <location evidence="1">Host cell membrane</location>
        <topology evidence="1">Lipid-anchor</topology>
        <orientation evidence="1">Cytoplasmic side</orientation>
    </subcellularLocation>
</comment>
<dbReference type="InterPro" id="IPR005225">
    <property type="entry name" value="Small_GTP-bd"/>
</dbReference>
<proteinExistence type="predicted"/>
<dbReference type="SMART" id="SM00175">
    <property type="entry name" value="RAB"/>
    <property type="match status" value="1"/>
</dbReference>
<dbReference type="Pfam" id="PF00071">
    <property type="entry name" value="Ras"/>
    <property type="match status" value="1"/>
</dbReference>
<dbReference type="GO" id="GO:0003924">
    <property type="term" value="F:GTPase activity"/>
    <property type="evidence" value="ECO:0007669"/>
    <property type="project" value="InterPro"/>
</dbReference>
<evidence type="ECO:0000256" key="1">
    <source>
        <dbReference type="ARBA" id="ARBA00004112"/>
    </source>
</evidence>
<dbReference type="SMART" id="SM00174">
    <property type="entry name" value="RHO"/>
    <property type="match status" value="1"/>
</dbReference>
<organism evidence="5">
    <name type="scientific">Terrestrivirus sp</name>
    <dbReference type="NCBI Taxonomy" id="2487775"/>
    <lineage>
        <taxon>Viruses</taxon>
        <taxon>Varidnaviria</taxon>
        <taxon>Bamfordvirae</taxon>
        <taxon>Nucleocytoviricota</taxon>
        <taxon>Megaviricetes</taxon>
        <taxon>Imitervirales</taxon>
        <taxon>Mimiviridae</taxon>
        <taxon>Klosneuvirinae</taxon>
    </lineage>
</organism>
<dbReference type="PROSITE" id="PS51420">
    <property type="entry name" value="RHO"/>
    <property type="match status" value="1"/>
</dbReference>
<dbReference type="FunFam" id="3.40.50.300:FF:001129">
    <property type="entry name" value="ras-related protein Rab-44 isoform X2"/>
    <property type="match status" value="1"/>
</dbReference>
<keyword evidence="3" id="KW-0342">GTP-binding</keyword>
<evidence type="ECO:0000256" key="4">
    <source>
        <dbReference type="ARBA" id="ARBA00023288"/>
    </source>
</evidence>
<keyword evidence="4" id="KW-0449">Lipoprotein</keyword>
<sequence>MEEYDYAFKFVIIGDIGVGKSSIVTRYFDNDFNPNRSVTIGPDFRIKTLDFDEKKVKLQLWDTAGIEKFHSITSSFYRKARGIIIVYDVDDKQSFDNIQKWFDYIKEHAPYDAVRVLVGNKIDLNNNVVTYDMGLHVGNKNNMQFFETSVKNDIGVHDVFQTLIKLVIEKNPQSEGFHHREILQRSESKLKLKSKCF</sequence>
<evidence type="ECO:0000256" key="3">
    <source>
        <dbReference type="ARBA" id="ARBA00023134"/>
    </source>
</evidence>
<dbReference type="PROSITE" id="PS51421">
    <property type="entry name" value="RAS"/>
    <property type="match status" value="1"/>
</dbReference>
<gene>
    <name evidence="5" type="ORF">Terrestrivirus1_65</name>
</gene>